<evidence type="ECO:0000256" key="11">
    <source>
        <dbReference type="ARBA" id="ARBA00023180"/>
    </source>
</evidence>
<evidence type="ECO:0000256" key="5">
    <source>
        <dbReference type="ARBA" id="ARBA00022692"/>
    </source>
</evidence>
<dbReference type="PROSITE" id="PS00616">
    <property type="entry name" value="HIS_ACID_PHOSPHAT_1"/>
    <property type="match status" value="1"/>
</dbReference>
<dbReference type="OrthoDB" id="258392at2759"/>
<dbReference type="EC" id="3.1.3.2" evidence="4"/>
<evidence type="ECO:0000256" key="8">
    <source>
        <dbReference type="ARBA" id="ARBA00022989"/>
    </source>
</evidence>
<dbReference type="GO" id="GO:0005765">
    <property type="term" value="C:lysosomal membrane"/>
    <property type="evidence" value="ECO:0007669"/>
    <property type="project" value="UniProtKB-SubCell"/>
</dbReference>
<evidence type="ECO:0000256" key="4">
    <source>
        <dbReference type="ARBA" id="ARBA00012646"/>
    </source>
</evidence>
<evidence type="ECO:0000313" key="17">
    <source>
        <dbReference type="EMBL" id="KAF7688164.1"/>
    </source>
</evidence>
<protein>
    <recommendedName>
        <fullName evidence="14">Lysosomal acid phosphatase</fullName>
        <ecNumber evidence="4">3.1.3.2</ecNumber>
    </recommendedName>
</protein>
<feature type="transmembrane region" description="Helical" evidence="15">
    <location>
        <begin position="373"/>
        <end position="396"/>
    </location>
</feature>
<organism evidence="17 18">
    <name type="scientific">Silurus meridionalis</name>
    <name type="common">Southern catfish</name>
    <name type="synonym">Silurus soldatovi meridionalis</name>
    <dbReference type="NCBI Taxonomy" id="175797"/>
    <lineage>
        <taxon>Eukaryota</taxon>
        <taxon>Metazoa</taxon>
        <taxon>Chordata</taxon>
        <taxon>Craniata</taxon>
        <taxon>Vertebrata</taxon>
        <taxon>Euteleostomi</taxon>
        <taxon>Actinopterygii</taxon>
        <taxon>Neopterygii</taxon>
        <taxon>Teleostei</taxon>
        <taxon>Ostariophysi</taxon>
        <taxon>Siluriformes</taxon>
        <taxon>Siluridae</taxon>
        <taxon>Silurus</taxon>
    </lineage>
</organism>
<keyword evidence="10" id="KW-1015">Disulfide bond</keyword>
<dbReference type="InterPro" id="IPR033379">
    <property type="entry name" value="Acid_Pase_AS"/>
</dbReference>
<feature type="chain" id="PRO_5035877334" description="Lysosomal acid phosphatase" evidence="16">
    <location>
        <begin position="21"/>
        <end position="416"/>
    </location>
</feature>
<keyword evidence="12" id="KW-0458">Lysosome</keyword>
<name>A0A8T0AAU4_SILME</name>
<dbReference type="EMBL" id="JABFDY010000026">
    <property type="protein sequence ID" value="KAF7688164.1"/>
    <property type="molecule type" value="Genomic_DNA"/>
</dbReference>
<dbReference type="InterPro" id="IPR029033">
    <property type="entry name" value="His_PPase_superfam"/>
</dbReference>
<comment type="similarity">
    <text evidence="3">Belongs to the histidine acid phosphatase family.</text>
</comment>
<dbReference type="PANTHER" id="PTHR11567">
    <property type="entry name" value="ACID PHOSPHATASE-RELATED"/>
    <property type="match status" value="1"/>
</dbReference>
<evidence type="ECO:0000256" key="9">
    <source>
        <dbReference type="ARBA" id="ARBA00023136"/>
    </source>
</evidence>
<gene>
    <name evidence="17" type="ORF">HF521_014170</name>
</gene>
<dbReference type="Proteomes" id="UP000606274">
    <property type="component" value="Unassembled WGS sequence"/>
</dbReference>
<dbReference type="CDD" id="cd07061">
    <property type="entry name" value="HP_HAP_like"/>
    <property type="match status" value="1"/>
</dbReference>
<keyword evidence="11" id="KW-0325">Glycoprotein</keyword>
<feature type="signal peptide" evidence="16">
    <location>
        <begin position="1"/>
        <end position="20"/>
    </location>
</feature>
<dbReference type="Pfam" id="PF00328">
    <property type="entry name" value="His_Phos_2"/>
    <property type="match status" value="1"/>
</dbReference>
<evidence type="ECO:0000256" key="3">
    <source>
        <dbReference type="ARBA" id="ARBA00005375"/>
    </source>
</evidence>
<evidence type="ECO:0000256" key="6">
    <source>
        <dbReference type="ARBA" id="ARBA00022729"/>
    </source>
</evidence>
<evidence type="ECO:0000256" key="13">
    <source>
        <dbReference type="ARBA" id="ARBA00037852"/>
    </source>
</evidence>
<dbReference type="GO" id="GO:0007040">
    <property type="term" value="P:lysosome organization"/>
    <property type="evidence" value="ECO:0007669"/>
    <property type="project" value="TreeGrafter"/>
</dbReference>
<keyword evidence="7" id="KW-0378">Hydrolase</keyword>
<dbReference type="PANTHER" id="PTHR11567:SF180">
    <property type="entry name" value="LYSOSOMAL ACID PHOSPHATASE"/>
    <property type="match status" value="1"/>
</dbReference>
<evidence type="ECO:0000256" key="10">
    <source>
        <dbReference type="ARBA" id="ARBA00023157"/>
    </source>
</evidence>
<comment type="subcellular location">
    <subcellularLocation>
        <location evidence="2">Lysosome lumen</location>
    </subcellularLocation>
    <subcellularLocation>
        <location evidence="13">Lysosome membrane</location>
        <topology evidence="13">Single-pass membrane protein</topology>
        <orientation evidence="13">Lumenal side</orientation>
    </subcellularLocation>
</comment>
<keyword evidence="5 15" id="KW-0812">Transmembrane</keyword>
<keyword evidence="6 16" id="KW-0732">Signal</keyword>
<sequence length="416" mass="47182">MGSWIYCILLFVFGCSVGECKLIFVTMLYRHGDRSPVKAYPTDPYQESAWPQGFGQLSQEGMEQHFELGQFLRKRYTGFLSKDYTRFEIAVRSTDYDRTLMSAASNLAGLYPPNGSQVFHPGLNWQPIPIHTVPKDEEMLLSFPIANCQRYQLLMNETERTEIFLNITKTYKDFMEMVQNKTGLTSVSIERVWSVYDTLFCEMKHGLTPPAWVTPDVMKTLKLLKNFGFQTLFGVYKREEKCRLQGGVLLDQIIKNLSAAATSTSNQQLKMIMYSAHDTTIVALQEALNVYNGLQPPYASCHIFELHQDNNGSFSVAMLYRNDSSVAEPYYLTLPGCAQQCPLQDFIRLTHSVIPTDWHKECQINSSANDKDVVIGLVVCGLVLLLLLVVLFVVLCRQGEPAIGYSHVINQSDDHS</sequence>
<evidence type="ECO:0000256" key="14">
    <source>
        <dbReference type="ARBA" id="ARBA00039422"/>
    </source>
</evidence>
<dbReference type="InterPro" id="IPR050645">
    <property type="entry name" value="Histidine_acid_phosphatase"/>
</dbReference>
<dbReference type="GO" id="GO:0043202">
    <property type="term" value="C:lysosomal lumen"/>
    <property type="evidence" value="ECO:0007669"/>
    <property type="project" value="UniProtKB-SubCell"/>
</dbReference>
<dbReference type="FunFam" id="3.40.50.1240:FF:000010">
    <property type="entry name" value="Prostatic acid phosphatase"/>
    <property type="match status" value="1"/>
</dbReference>
<comment type="caution">
    <text evidence="17">The sequence shown here is derived from an EMBL/GenBank/DDBJ whole genome shotgun (WGS) entry which is preliminary data.</text>
</comment>
<evidence type="ECO:0000256" key="2">
    <source>
        <dbReference type="ARBA" id="ARBA00004227"/>
    </source>
</evidence>
<reference evidence="17" key="1">
    <citation type="submission" date="2020-08" db="EMBL/GenBank/DDBJ databases">
        <title>Chromosome-level assembly of Southern catfish (Silurus meridionalis) provides insights into visual adaptation to the nocturnal and benthic lifestyles.</title>
        <authorList>
            <person name="Zhang Y."/>
            <person name="Wang D."/>
            <person name="Peng Z."/>
        </authorList>
    </citation>
    <scope>NUCLEOTIDE SEQUENCE</scope>
    <source>
        <strain evidence="17">SWU-2019-XX</strain>
        <tissue evidence="17">Muscle</tissue>
    </source>
</reference>
<evidence type="ECO:0000256" key="1">
    <source>
        <dbReference type="ARBA" id="ARBA00000032"/>
    </source>
</evidence>
<dbReference type="GO" id="GO:0003993">
    <property type="term" value="F:acid phosphatase activity"/>
    <property type="evidence" value="ECO:0007669"/>
    <property type="project" value="UniProtKB-EC"/>
</dbReference>
<comment type="catalytic activity">
    <reaction evidence="1">
        <text>a phosphate monoester + H2O = an alcohol + phosphate</text>
        <dbReference type="Rhea" id="RHEA:15017"/>
        <dbReference type="ChEBI" id="CHEBI:15377"/>
        <dbReference type="ChEBI" id="CHEBI:30879"/>
        <dbReference type="ChEBI" id="CHEBI:43474"/>
        <dbReference type="ChEBI" id="CHEBI:67140"/>
        <dbReference type="EC" id="3.1.3.2"/>
    </reaction>
</comment>
<keyword evidence="18" id="KW-1185">Reference proteome</keyword>
<evidence type="ECO:0000256" key="12">
    <source>
        <dbReference type="ARBA" id="ARBA00023228"/>
    </source>
</evidence>
<evidence type="ECO:0000256" key="16">
    <source>
        <dbReference type="SAM" id="SignalP"/>
    </source>
</evidence>
<proteinExistence type="inferred from homology"/>
<accession>A0A8T0AAU4</accession>
<keyword evidence="8 15" id="KW-1133">Transmembrane helix</keyword>
<evidence type="ECO:0000256" key="7">
    <source>
        <dbReference type="ARBA" id="ARBA00022801"/>
    </source>
</evidence>
<dbReference type="InterPro" id="IPR000560">
    <property type="entry name" value="His_Pase_clade-2"/>
</dbReference>
<keyword evidence="9 15" id="KW-0472">Membrane</keyword>
<dbReference type="PROSITE" id="PS00778">
    <property type="entry name" value="HIS_ACID_PHOSPHAT_2"/>
    <property type="match status" value="1"/>
</dbReference>
<dbReference type="SUPFAM" id="SSF53254">
    <property type="entry name" value="Phosphoglycerate mutase-like"/>
    <property type="match status" value="1"/>
</dbReference>
<dbReference type="Gene3D" id="3.40.50.1240">
    <property type="entry name" value="Phosphoglycerate mutase-like"/>
    <property type="match status" value="1"/>
</dbReference>
<dbReference type="AlphaFoldDB" id="A0A8T0AAU4"/>
<evidence type="ECO:0000313" key="18">
    <source>
        <dbReference type="Proteomes" id="UP000606274"/>
    </source>
</evidence>
<evidence type="ECO:0000256" key="15">
    <source>
        <dbReference type="SAM" id="Phobius"/>
    </source>
</evidence>